<proteinExistence type="predicted"/>
<evidence type="ECO:0000256" key="1">
    <source>
        <dbReference type="SAM" id="Phobius"/>
    </source>
</evidence>
<dbReference type="Pfam" id="PF04306">
    <property type="entry name" value="DUF456"/>
    <property type="match status" value="1"/>
</dbReference>
<organism evidence="3 5">
    <name type="scientific">Macrococcus equipercicus</name>
    <dbReference type="NCBI Taxonomy" id="69967"/>
    <lineage>
        <taxon>Bacteria</taxon>
        <taxon>Bacillati</taxon>
        <taxon>Bacillota</taxon>
        <taxon>Bacilli</taxon>
        <taxon>Bacillales</taxon>
        <taxon>Staphylococcaceae</taxon>
        <taxon>Macrococcus</taxon>
    </lineage>
</organism>
<dbReference type="PANTHER" id="PTHR39165:SF1">
    <property type="entry name" value="DUF456 DOMAIN-CONTAINING PROTEIN"/>
    <property type="match status" value="1"/>
</dbReference>
<dbReference type="InterPro" id="IPR007403">
    <property type="entry name" value="DUF456"/>
</dbReference>
<dbReference type="RefSeq" id="WP_149457936.1">
    <property type="nucleotide sequence ID" value="NZ_CP073809.1"/>
</dbReference>
<name>A0A9Q9BRH5_9STAP</name>
<dbReference type="OrthoDB" id="9808460at2"/>
<keyword evidence="4" id="KW-1185">Reference proteome</keyword>
<dbReference type="AlphaFoldDB" id="A0A9Q9BRH5"/>
<dbReference type="EMBL" id="SCWC02000001">
    <property type="protein sequence ID" value="KAA1042385.1"/>
    <property type="molecule type" value="Genomic_DNA"/>
</dbReference>
<reference evidence="2 4" key="1">
    <citation type="submission" date="2019-09" db="EMBL/GenBank/DDBJ databases">
        <authorList>
            <person name="Mazhar S."/>
            <person name="Altermann E."/>
            <person name="Hill C."/>
            <person name="Mcauliffe O."/>
        </authorList>
    </citation>
    <scope>NUCLEOTIDE SEQUENCE [LARGE SCALE GENOMIC DNA]</scope>
    <source>
        <strain evidence="2 4">ATCC 51831</strain>
    </source>
</reference>
<evidence type="ECO:0000313" key="3">
    <source>
        <dbReference type="EMBL" id="UTH14269.1"/>
    </source>
</evidence>
<keyword evidence="1" id="KW-0812">Transmembrane</keyword>
<dbReference type="Proteomes" id="UP001057381">
    <property type="component" value="Chromosome"/>
</dbReference>
<evidence type="ECO:0000313" key="4">
    <source>
        <dbReference type="Proteomes" id="UP000295735"/>
    </source>
</evidence>
<evidence type="ECO:0000313" key="2">
    <source>
        <dbReference type="EMBL" id="KAA1042385.1"/>
    </source>
</evidence>
<evidence type="ECO:0000313" key="5">
    <source>
        <dbReference type="Proteomes" id="UP001057381"/>
    </source>
</evidence>
<dbReference type="EMBL" id="CP073809">
    <property type="protein sequence ID" value="UTH14269.1"/>
    <property type="molecule type" value="Genomic_DNA"/>
</dbReference>
<dbReference type="KEGG" id="mequ:KFV11_02595"/>
<keyword evidence="1" id="KW-1133">Transmembrane helix</keyword>
<dbReference type="PANTHER" id="PTHR39165">
    <property type="entry name" value="IG HYPOTHETICAL 17883"/>
    <property type="match status" value="1"/>
</dbReference>
<keyword evidence="1" id="KW-0472">Membrane</keyword>
<feature type="transmembrane region" description="Helical" evidence="1">
    <location>
        <begin position="130"/>
        <end position="156"/>
    </location>
</feature>
<protein>
    <submittedName>
        <fullName evidence="3">DUF456 domain-containing protein</fullName>
    </submittedName>
</protein>
<feature type="transmembrane region" description="Helical" evidence="1">
    <location>
        <begin position="49"/>
        <end position="73"/>
    </location>
</feature>
<dbReference type="Proteomes" id="UP000295735">
    <property type="component" value="Unassembled WGS sequence"/>
</dbReference>
<reference evidence="3" key="2">
    <citation type="submission" date="2021-04" db="EMBL/GenBank/DDBJ databases">
        <title>Complete Genome Sequences of Macrococcus spp. from dog and cattle.</title>
        <authorList>
            <person name="Schwendener S."/>
            <person name="Perreten V."/>
        </authorList>
    </citation>
    <scope>NUCLEOTIDE SEQUENCE</scope>
    <source>
        <strain evidence="3">Epi0143-OL</strain>
    </source>
</reference>
<sequence>MSAIIWLLIIAAFILAFVGLVVPVIPGILLMWIGFFLYHFMIDDSKLSWFFWIVMMILTIATLVSDYVAGSYFVKRYGGSKAGEITAAVGVIVGSFVIPPFGVIIVPLIAVLLIELIMLKDPVRAVKASIGSLFGFLASTLAKFLILLIMVIWFLIAINV</sequence>
<gene>
    <name evidence="2" type="ORF">ERX35_000445</name>
    <name evidence="3" type="ORF">KFV11_02595</name>
</gene>
<feature type="transmembrane region" description="Helical" evidence="1">
    <location>
        <begin position="6"/>
        <end position="37"/>
    </location>
</feature>
<feature type="transmembrane region" description="Helical" evidence="1">
    <location>
        <begin position="85"/>
        <end position="118"/>
    </location>
</feature>
<accession>A0A9Q9BRH5</accession>